<feature type="transmembrane region" description="Helical" evidence="7">
    <location>
        <begin position="121"/>
        <end position="140"/>
    </location>
</feature>
<evidence type="ECO:0000256" key="2">
    <source>
        <dbReference type="ARBA" id="ARBA00009298"/>
    </source>
</evidence>
<dbReference type="InterPro" id="IPR003416">
    <property type="entry name" value="MgtC/SapB/SrpB/YhiD_fam"/>
</dbReference>
<evidence type="ECO:0000256" key="7">
    <source>
        <dbReference type="SAM" id="Phobius"/>
    </source>
</evidence>
<feature type="transmembrane region" description="Helical" evidence="7">
    <location>
        <begin position="40"/>
        <end position="61"/>
    </location>
</feature>
<evidence type="ECO:0000256" key="6">
    <source>
        <dbReference type="ARBA" id="ARBA00023136"/>
    </source>
</evidence>
<comment type="subcellular location">
    <subcellularLocation>
        <location evidence="1">Cell membrane</location>
        <topology evidence="1">Multi-pass membrane protein</topology>
    </subcellularLocation>
</comment>
<dbReference type="Proteomes" id="UP000265882">
    <property type="component" value="Unassembled WGS sequence"/>
</dbReference>
<accession>A0A3A4P4I1</accession>
<protein>
    <submittedName>
        <fullName evidence="9">MgtC/SapB family protein</fullName>
    </submittedName>
</protein>
<feature type="transmembrane region" description="Helical" evidence="7">
    <location>
        <begin position="6"/>
        <end position="28"/>
    </location>
</feature>
<dbReference type="PANTHER" id="PTHR33778:SF1">
    <property type="entry name" value="MAGNESIUM TRANSPORTER YHID-RELATED"/>
    <property type="match status" value="1"/>
</dbReference>
<proteinExistence type="inferred from homology"/>
<dbReference type="PRINTS" id="PR01837">
    <property type="entry name" value="MGTCSAPBPROT"/>
</dbReference>
<reference evidence="9 10" key="1">
    <citation type="journal article" date="2017" name="ISME J.">
        <title>Energy and carbon metabolisms in a deep terrestrial subsurface fluid microbial community.</title>
        <authorList>
            <person name="Momper L."/>
            <person name="Jungbluth S.P."/>
            <person name="Lee M.D."/>
            <person name="Amend J.P."/>
        </authorList>
    </citation>
    <scope>NUCLEOTIDE SEQUENCE [LARGE SCALE GENOMIC DNA]</scope>
    <source>
        <strain evidence="9">SURF_5</strain>
    </source>
</reference>
<keyword evidence="3" id="KW-1003">Cell membrane</keyword>
<dbReference type="EMBL" id="QZKU01000038">
    <property type="protein sequence ID" value="RJP24260.1"/>
    <property type="molecule type" value="Genomic_DNA"/>
</dbReference>
<feature type="transmembrane region" description="Helical" evidence="7">
    <location>
        <begin position="73"/>
        <end position="91"/>
    </location>
</feature>
<evidence type="ECO:0000256" key="5">
    <source>
        <dbReference type="ARBA" id="ARBA00022989"/>
    </source>
</evidence>
<sequence>MGGGFLVYEYLVVVFKIVLSIALAGLIGLERERHNQPAGLKTHIILCVGSTLITVVSIAMAHDATGAVVSDPTRIAANIVTGIGFLGGGAILRLGATVRGLTTAASLWAVAGVGMAVGGGYYFAAALTIAAILLTLHFLGRFEHVYLKRQKFKTMTLYARSAPDLLGNVEKVLAAHEVTIRNIEVQRDLTEPFMEVRALVIAPALLNVNKLSDEMFQVSGMVRFEVD</sequence>
<evidence type="ECO:0000256" key="1">
    <source>
        <dbReference type="ARBA" id="ARBA00004651"/>
    </source>
</evidence>
<evidence type="ECO:0000313" key="10">
    <source>
        <dbReference type="Proteomes" id="UP000265882"/>
    </source>
</evidence>
<evidence type="ECO:0000256" key="3">
    <source>
        <dbReference type="ARBA" id="ARBA00022475"/>
    </source>
</evidence>
<keyword evidence="4 7" id="KW-0812">Transmembrane</keyword>
<dbReference type="AlphaFoldDB" id="A0A3A4P4I1"/>
<keyword evidence="6 7" id="KW-0472">Membrane</keyword>
<evidence type="ECO:0000313" key="9">
    <source>
        <dbReference type="EMBL" id="RJP24260.1"/>
    </source>
</evidence>
<dbReference type="GO" id="GO:0005886">
    <property type="term" value="C:plasma membrane"/>
    <property type="evidence" value="ECO:0007669"/>
    <property type="project" value="UniProtKB-SubCell"/>
</dbReference>
<gene>
    <name evidence="9" type="ORF">C4520_04460</name>
</gene>
<comment type="similarity">
    <text evidence="2">Belongs to the MgtC/SapB family.</text>
</comment>
<keyword evidence="5 7" id="KW-1133">Transmembrane helix</keyword>
<feature type="domain" description="MgtC/SapB/SrpB/YhiD N-terminal" evidence="8">
    <location>
        <begin position="17"/>
        <end position="143"/>
    </location>
</feature>
<dbReference type="InterPro" id="IPR049177">
    <property type="entry name" value="MgtC_SapB_SrpB_YhiD_N"/>
</dbReference>
<name>A0A3A4P4I1_ABYX5</name>
<dbReference type="PANTHER" id="PTHR33778">
    <property type="entry name" value="PROTEIN MGTC"/>
    <property type="match status" value="1"/>
</dbReference>
<organism evidence="9 10">
    <name type="scientific">Abyssobacteria bacterium (strain SURF_5)</name>
    <dbReference type="NCBI Taxonomy" id="2093360"/>
    <lineage>
        <taxon>Bacteria</taxon>
        <taxon>Pseudomonadati</taxon>
        <taxon>Candidatus Hydrogenedentota</taxon>
        <taxon>Candidatus Abyssobacteria</taxon>
    </lineage>
</organism>
<comment type="caution">
    <text evidence="9">The sequence shown here is derived from an EMBL/GenBank/DDBJ whole genome shotgun (WGS) entry which is preliminary data.</text>
</comment>
<evidence type="ECO:0000256" key="4">
    <source>
        <dbReference type="ARBA" id="ARBA00022692"/>
    </source>
</evidence>
<dbReference type="Pfam" id="PF02308">
    <property type="entry name" value="MgtC"/>
    <property type="match status" value="1"/>
</dbReference>
<evidence type="ECO:0000259" key="8">
    <source>
        <dbReference type="Pfam" id="PF02308"/>
    </source>
</evidence>